<protein>
    <submittedName>
        <fullName evidence="2">Uncharacterized protein</fullName>
    </submittedName>
</protein>
<feature type="compositionally biased region" description="Basic and acidic residues" evidence="1">
    <location>
        <begin position="174"/>
        <end position="191"/>
    </location>
</feature>
<gene>
    <name evidence="2" type="ORF">OPV22_030412</name>
</gene>
<feature type="compositionally biased region" description="Basic and acidic residues" evidence="1">
    <location>
        <begin position="201"/>
        <end position="211"/>
    </location>
</feature>
<dbReference type="Proteomes" id="UP001222027">
    <property type="component" value="Unassembled WGS sequence"/>
</dbReference>
<dbReference type="AlphaFoldDB" id="A0AAV8Q8X9"/>
<sequence length="237" mass="26723">MFILAPQTYLGGGSRFELINNEGLICACFNIWFDHGLLQHWRGSAGGRSSEENKMEIHHLGEKKGKEVGNPSLATKNANNGKDKYNKCDGDPVAHTQGMSMDTHHQISIDDFRRMADVGLHRFGYAYAYDYDASFKYLKLGGTEFKLINNEDVICACFYVWFGHHPLRDCNEEAKKDIDSNPGEKKVKAVKDASPGYHFGTTKDAENDKMFDVSTMSRTRPTDNDPHHSIKHFAKSP</sequence>
<organism evidence="2 3">
    <name type="scientific">Ensete ventricosum</name>
    <name type="common">Abyssinian banana</name>
    <name type="synonym">Musa ensete</name>
    <dbReference type="NCBI Taxonomy" id="4639"/>
    <lineage>
        <taxon>Eukaryota</taxon>
        <taxon>Viridiplantae</taxon>
        <taxon>Streptophyta</taxon>
        <taxon>Embryophyta</taxon>
        <taxon>Tracheophyta</taxon>
        <taxon>Spermatophyta</taxon>
        <taxon>Magnoliopsida</taxon>
        <taxon>Liliopsida</taxon>
        <taxon>Zingiberales</taxon>
        <taxon>Musaceae</taxon>
        <taxon>Ensete</taxon>
    </lineage>
</organism>
<evidence type="ECO:0000313" key="3">
    <source>
        <dbReference type="Proteomes" id="UP001222027"/>
    </source>
</evidence>
<evidence type="ECO:0000256" key="1">
    <source>
        <dbReference type="SAM" id="MobiDB-lite"/>
    </source>
</evidence>
<dbReference type="EMBL" id="JAQQAF010000008">
    <property type="protein sequence ID" value="KAJ8467860.1"/>
    <property type="molecule type" value="Genomic_DNA"/>
</dbReference>
<keyword evidence="3" id="KW-1185">Reference proteome</keyword>
<evidence type="ECO:0000313" key="2">
    <source>
        <dbReference type="EMBL" id="KAJ8467860.1"/>
    </source>
</evidence>
<reference evidence="2 3" key="1">
    <citation type="submission" date="2022-12" db="EMBL/GenBank/DDBJ databases">
        <title>Chromosome-scale assembly of the Ensete ventricosum genome.</title>
        <authorList>
            <person name="Dussert Y."/>
            <person name="Stocks J."/>
            <person name="Wendawek A."/>
            <person name="Woldeyes F."/>
            <person name="Nichols R.A."/>
            <person name="Borrell J.S."/>
        </authorList>
    </citation>
    <scope>NUCLEOTIDE SEQUENCE [LARGE SCALE GENOMIC DNA]</scope>
    <source>
        <strain evidence="3">cv. Maze</strain>
        <tissue evidence="2">Seeds</tissue>
    </source>
</reference>
<name>A0AAV8Q8X9_ENSVE</name>
<comment type="caution">
    <text evidence="2">The sequence shown here is derived from an EMBL/GenBank/DDBJ whole genome shotgun (WGS) entry which is preliminary data.</text>
</comment>
<accession>A0AAV8Q8X9</accession>
<proteinExistence type="predicted"/>
<feature type="region of interest" description="Disordered" evidence="1">
    <location>
        <begin position="174"/>
        <end position="237"/>
    </location>
</feature>